<reference evidence="1 2" key="1">
    <citation type="submission" date="2019-06" db="EMBL/GenBank/DDBJ databases">
        <title>Draft genomes of female and male turbot (Scophthalmus maximus).</title>
        <authorList>
            <person name="Xu H."/>
            <person name="Xu X.-W."/>
            <person name="Shao C."/>
            <person name="Chen S."/>
        </authorList>
    </citation>
    <scope>NUCLEOTIDE SEQUENCE [LARGE SCALE GENOMIC DNA]</scope>
    <source>
        <strain evidence="1">Ysfricsl-2016a</strain>
        <tissue evidence="1">Blood</tissue>
    </source>
</reference>
<dbReference type="EMBL" id="VEVO01000022">
    <property type="protein sequence ID" value="KAF0023170.1"/>
    <property type="molecule type" value="Genomic_DNA"/>
</dbReference>
<accession>A0A6A4RUX2</accession>
<dbReference type="Proteomes" id="UP000438429">
    <property type="component" value="Unassembled WGS sequence"/>
</dbReference>
<comment type="caution">
    <text evidence="1">The sequence shown here is derived from an EMBL/GenBank/DDBJ whole genome shotgun (WGS) entry which is preliminary data.</text>
</comment>
<protein>
    <submittedName>
        <fullName evidence="1">Uncharacterized protein</fullName>
    </submittedName>
</protein>
<sequence>MTNPTRRMTGNVVLIPISGKSICTDRISLIIYRICASEGKMNAMIHSRFRERMPSNGSAVSISLLTQENVSCKFRSMRREIRRHVVEWQRI</sequence>
<evidence type="ECO:0000313" key="1">
    <source>
        <dbReference type="EMBL" id="KAF0023170.1"/>
    </source>
</evidence>
<evidence type="ECO:0000313" key="2">
    <source>
        <dbReference type="Proteomes" id="UP000438429"/>
    </source>
</evidence>
<dbReference type="AlphaFoldDB" id="A0A6A4RUX2"/>
<gene>
    <name evidence="1" type="ORF">F2P81_023800</name>
</gene>
<name>A0A6A4RUX2_SCOMX</name>
<organism evidence="1 2">
    <name type="scientific">Scophthalmus maximus</name>
    <name type="common">Turbot</name>
    <name type="synonym">Psetta maxima</name>
    <dbReference type="NCBI Taxonomy" id="52904"/>
    <lineage>
        <taxon>Eukaryota</taxon>
        <taxon>Metazoa</taxon>
        <taxon>Chordata</taxon>
        <taxon>Craniata</taxon>
        <taxon>Vertebrata</taxon>
        <taxon>Euteleostomi</taxon>
        <taxon>Actinopterygii</taxon>
        <taxon>Neopterygii</taxon>
        <taxon>Teleostei</taxon>
        <taxon>Neoteleostei</taxon>
        <taxon>Acanthomorphata</taxon>
        <taxon>Carangaria</taxon>
        <taxon>Pleuronectiformes</taxon>
        <taxon>Pleuronectoidei</taxon>
        <taxon>Scophthalmidae</taxon>
        <taxon>Scophthalmus</taxon>
    </lineage>
</organism>
<proteinExistence type="predicted"/>